<organism evidence="3 4">
    <name type="scientific">Sistotremastrum niveocremeum HHB9708</name>
    <dbReference type="NCBI Taxonomy" id="1314777"/>
    <lineage>
        <taxon>Eukaryota</taxon>
        <taxon>Fungi</taxon>
        <taxon>Dikarya</taxon>
        <taxon>Basidiomycota</taxon>
        <taxon>Agaricomycotina</taxon>
        <taxon>Agaricomycetes</taxon>
        <taxon>Sistotremastrales</taxon>
        <taxon>Sistotremastraceae</taxon>
        <taxon>Sertulicium</taxon>
        <taxon>Sertulicium niveocremeum</taxon>
    </lineage>
</organism>
<gene>
    <name evidence="3" type="ORF">SISNIDRAFT_491319</name>
</gene>
<accession>A0A164MYI0</accession>
<feature type="transmembrane region" description="Helical" evidence="1">
    <location>
        <begin position="175"/>
        <end position="198"/>
    </location>
</feature>
<evidence type="ECO:0000256" key="1">
    <source>
        <dbReference type="SAM" id="Phobius"/>
    </source>
</evidence>
<feature type="transmembrane region" description="Helical" evidence="1">
    <location>
        <begin position="210"/>
        <end position="238"/>
    </location>
</feature>
<feature type="transmembrane region" description="Helical" evidence="1">
    <location>
        <begin position="244"/>
        <end position="265"/>
    </location>
</feature>
<evidence type="ECO:0000259" key="2">
    <source>
        <dbReference type="Pfam" id="PF20152"/>
    </source>
</evidence>
<feature type="domain" description="DUF6534" evidence="2">
    <location>
        <begin position="183"/>
        <end position="269"/>
    </location>
</feature>
<proteinExistence type="predicted"/>
<feature type="transmembrane region" description="Helical" evidence="1">
    <location>
        <begin position="134"/>
        <end position="155"/>
    </location>
</feature>
<keyword evidence="1" id="KW-0472">Membrane</keyword>
<dbReference type="Pfam" id="PF20152">
    <property type="entry name" value="DUF6534"/>
    <property type="match status" value="1"/>
</dbReference>
<feature type="transmembrane region" description="Helical" evidence="1">
    <location>
        <begin position="51"/>
        <end position="75"/>
    </location>
</feature>
<dbReference type="InterPro" id="IPR045339">
    <property type="entry name" value="DUF6534"/>
</dbReference>
<dbReference type="OrthoDB" id="2535105at2759"/>
<dbReference type="EMBL" id="KV419455">
    <property type="protein sequence ID" value="KZS87175.1"/>
    <property type="molecule type" value="Genomic_DNA"/>
</dbReference>
<keyword evidence="1" id="KW-1133">Transmembrane helix</keyword>
<dbReference type="PANTHER" id="PTHR40465">
    <property type="entry name" value="CHROMOSOME 1, WHOLE GENOME SHOTGUN SEQUENCE"/>
    <property type="match status" value="1"/>
</dbReference>
<name>A0A164MYI0_9AGAM</name>
<feature type="transmembrane region" description="Helical" evidence="1">
    <location>
        <begin position="16"/>
        <end position="39"/>
    </location>
</feature>
<keyword evidence="1" id="KW-0812">Transmembrane</keyword>
<evidence type="ECO:0000313" key="4">
    <source>
        <dbReference type="Proteomes" id="UP000076722"/>
    </source>
</evidence>
<dbReference type="AlphaFoldDB" id="A0A164MYI0"/>
<sequence length="339" mass="37320">MAALSLNKPASYGEGVLMICIFLSSSLYGLTSFQGISYFRNFTSDPQPLKIMVASVMTLSTFHVCLCWFFMYHYFIIGFGDYVSLLIPPWLEYVAVKIDRAFAKLTIPVTCAAECICHLFFVTRIWTLSNKNKVLCGMIVLMELAHVGSIAAFTVKCFQATYFTELTGIPENKRLVTACLSTSLCSDVVITLSMCYYLHSSRTGYKKTDTLLTSLILYSINTGIITAVGDAIVMAMFLGFPDNVAFFAIFEITIELYANAILTSLNTRTTLRSRLINGSTASNSTNDAPSGHPMLRLGLYPLPESKRHSGSPYAKFSDLEAKGELASPANAFMKTSASE</sequence>
<keyword evidence="4" id="KW-1185">Reference proteome</keyword>
<dbReference type="Proteomes" id="UP000076722">
    <property type="component" value="Unassembled WGS sequence"/>
</dbReference>
<reference evidence="3 4" key="1">
    <citation type="journal article" date="2016" name="Mol. Biol. Evol.">
        <title>Comparative Genomics of Early-Diverging Mushroom-Forming Fungi Provides Insights into the Origins of Lignocellulose Decay Capabilities.</title>
        <authorList>
            <person name="Nagy L.G."/>
            <person name="Riley R."/>
            <person name="Tritt A."/>
            <person name="Adam C."/>
            <person name="Daum C."/>
            <person name="Floudas D."/>
            <person name="Sun H."/>
            <person name="Yadav J.S."/>
            <person name="Pangilinan J."/>
            <person name="Larsson K.H."/>
            <person name="Matsuura K."/>
            <person name="Barry K."/>
            <person name="Labutti K."/>
            <person name="Kuo R."/>
            <person name="Ohm R.A."/>
            <person name="Bhattacharya S.S."/>
            <person name="Shirouzu T."/>
            <person name="Yoshinaga Y."/>
            <person name="Martin F.M."/>
            <person name="Grigoriev I.V."/>
            <person name="Hibbett D.S."/>
        </authorList>
    </citation>
    <scope>NUCLEOTIDE SEQUENCE [LARGE SCALE GENOMIC DNA]</scope>
    <source>
        <strain evidence="3 4">HHB9708</strain>
    </source>
</reference>
<evidence type="ECO:0000313" key="3">
    <source>
        <dbReference type="EMBL" id="KZS87175.1"/>
    </source>
</evidence>
<feature type="transmembrane region" description="Helical" evidence="1">
    <location>
        <begin position="101"/>
        <end position="122"/>
    </location>
</feature>
<dbReference type="PANTHER" id="PTHR40465:SF1">
    <property type="entry name" value="DUF6534 DOMAIN-CONTAINING PROTEIN"/>
    <property type="match status" value="1"/>
</dbReference>
<protein>
    <recommendedName>
        <fullName evidence="2">DUF6534 domain-containing protein</fullName>
    </recommendedName>
</protein>